<comment type="catalytic activity">
    <reaction evidence="5">
        <text>Cleavage of hydrophobic, N-terminal signal or leader sequences from secreted and periplasmic proteins.</text>
        <dbReference type="EC" id="3.4.21.89"/>
    </reaction>
</comment>
<feature type="domain" description="Peptidase S26" evidence="6">
    <location>
        <begin position="26"/>
        <end position="178"/>
    </location>
</feature>
<comment type="similarity">
    <text evidence="2 5">Belongs to the peptidase S26 family.</text>
</comment>
<dbReference type="PANTHER" id="PTHR43390">
    <property type="entry name" value="SIGNAL PEPTIDASE I"/>
    <property type="match status" value="1"/>
</dbReference>
<keyword evidence="3 5" id="KW-0645">Protease</keyword>
<keyword evidence="5" id="KW-1133">Transmembrane helix</keyword>
<keyword evidence="8" id="KW-1185">Reference proteome</keyword>
<evidence type="ECO:0000256" key="1">
    <source>
        <dbReference type="ARBA" id="ARBA00004401"/>
    </source>
</evidence>
<dbReference type="NCBIfam" id="TIGR02227">
    <property type="entry name" value="sigpep_I_bact"/>
    <property type="match status" value="1"/>
</dbReference>
<dbReference type="RefSeq" id="WP_249305298.1">
    <property type="nucleotide sequence ID" value="NZ_JACRSW010000032.1"/>
</dbReference>
<dbReference type="SUPFAM" id="SSF51306">
    <property type="entry name" value="LexA/Signal peptidase"/>
    <property type="match status" value="1"/>
</dbReference>
<name>A0ABR7MVQ2_9FIRM</name>
<dbReference type="InterPro" id="IPR000223">
    <property type="entry name" value="Pept_S26A_signal_pept_1"/>
</dbReference>
<reference evidence="7 8" key="1">
    <citation type="submission" date="2020-08" db="EMBL/GenBank/DDBJ databases">
        <title>Genome public.</title>
        <authorList>
            <person name="Liu C."/>
            <person name="Sun Q."/>
        </authorList>
    </citation>
    <scope>NUCLEOTIDE SEQUENCE [LARGE SCALE GENOMIC DNA]</scope>
    <source>
        <strain evidence="7 8">BX3</strain>
    </source>
</reference>
<accession>A0ABR7MVQ2</accession>
<dbReference type="GO" id="GO:0009003">
    <property type="term" value="F:signal peptidase activity"/>
    <property type="evidence" value="ECO:0007669"/>
    <property type="project" value="UniProtKB-EC"/>
</dbReference>
<dbReference type="InterPro" id="IPR019756">
    <property type="entry name" value="Pept_S26A_signal_pept_1_Ser-AS"/>
</dbReference>
<keyword evidence="5" id="KW-0812">Transmembrane</keyword>
<dbReference type="PRINTS" id="PR00727">
    <property type="entry name" value="LEADERPTASE"/>
</dbReference>
<evidence type="ECO:0000256" key="3">
    <source>
        <dbReference type="ARBA" id="ARBA00022670"/>
    </source>
</evidence>
<gene>
    <name evidence="7" type="primary">lepB</name>
    <name evidence="7" type="ORF">H8700_09165</name>
</gene>
<evidence type="ECO:0000313" key="7">
    <source>
        <dbReference type="EMBL" id="MBC8557876.1"/>
    </source>
</evidence>
<dbReference type="Pfam" id="PF10502">
    <property type="entry name" value="Peptidase_S26"/>
    <property type="match status" value="1"/>
</dbReference>
<evidence type="ECO:0000313" key="8">
    <source>
        <dbReference type="Proteomes" id="UP000637513"/>
    </source>
</evidence>
<dbReference type="PANTHER" id="PTHR43390:SF1">
    <property type="entry name" value="CHLOROPLAST PROCESSING PEPTIDASE"/>
    <property type="match status" value="1"/>
</dbReference>
<evidence type="ECO:0000259" key="6">
    <source>
        <dbReference type="Pfam" id="PF10502"/>
    </source>
</evidence>
<evidence type="ECO:0000256" key="4">
    <source>
        <dbReference type="ARBA" id="ARBA00022801"/>
    </source>
</evidence>
<dbReference type="CDD" id="cd06530">
    <property type="entry name" value="S26_SPase_I"/>
    <property type="match status" value="1"/>
</dbReference>
<evidence type="ECO:0000256" key="5">
    <source>
        <dbReference type="RuleBase" id="RU362042"/>
    </source>
</evidence>
<keyword evidence="4 5" id="KW-0378">Hydrolase</keyword>
<evidence type="ECO:0000256" key="2">
    <source>
        <dbReference type="ARBA" id="ARBA00009370"/>
    </source>
</evidence>
<comment type="caution">
    <text evidence="7">The sequence shown here is derived from an EMBL/GenBank/DDBJ whole genome shotgun (WGS) entry which is preliminary data.</text>
</comment>
<feature type="transmembrane region" description="Helical" evidence="5">
    <location>
        <begin position="21"/>
        <end position="43"/>
    </location>
</feature>
<keyword evidence="5" id="KW-0472">Membrane</keyword>
<dbReference type="PROSITE" id="PS00501">
    <property type="entry name" value="SPASE_I_1"/>
    <property type="match status" value="1"/>
</dbReference>
<protein>
    <recommendedName>
        <fullName evidence="5">Signal peptidase I</fullName>
        <ecNumber evidence="5">3.4.21.89</ecNumber>
    </recommendedName>
</protein>
<comment type="subcellular location">
    <subcellularLocation>
        <location evidence="1">Cell membrane</location>
        <topology evidence="1">Single-pass type II membrane protein</topology>
    </subcellularLocation>
    <subcellularLocation>
        <location evidence="5">Membrane</location>
        <topology evidence="5">Single-pass type II membrane protein</topology>
    </subcellularLocation>
</comment>
<proteinExistence type="inferred from homology"/>
<dbReference type="Gene3D" id="2.10.109.10">
    <property type="entry name" value="Umud Fragment, subunit A"/>
    <property type="match status" value="1"/>
</dbReference>
<dbReference type="EC" id="3.4.21.89" evidence="5"/>
<dbReference type="Proteomes" id="UP000637513">
    <property type="component" value="Unassembled WGS sequence"/>
</dbReference>
<dbReference type="EMBL" id="JACRSW010000032">
    <property type="protein sequence ID" value="MBC8557876.1"/>
    <property type="molecule type" value="Genomic_DNA"/>
</dbReference>
<organism evidence="7 8">
    <name type="scientific">Jutongia hominis</name>
    <dbReference type="NCBI Taxonomy" id="2763664"/>
    <lineage>
        <taxon>Bacteria</taxon>
        <taxon>Bacillati</taxon>
        <taxon>Bacillota</taxon>
        <taxon>Clostridia</taxon>
        <taxon>Lachnospirales</taxon>
        <taxon>Lachnospiraceae</taxon>
        <taxon>Jutongia</taxon>
    </lineage>
</organism>
<sequence length="196" mass="22211">MKYDFDLENRKEARKQLIYKILLTVVEIAIVIFAGFAITHIGMVTYTVSGQSMAPTLKNGDKILVNKISYHLHSVKRNDVVVVEQSGSEHNYYTSVRIIGLPGEKVQIKDGKVYIDGNKLNEKYHFPKMENGGLALEAFTLDDNEYFALCDNRNNCEDSRNANIGNIMKENIVGKAWIRTNGLELIGHIDAFKKKK</sequence>
<dbReference type="InterPro" id="IPR019533">
    <property type="entry name" value="Peptidase_S26"/>
</dbReference>
<dbReference type="InterPro" id="IPR036286">
    <property type="entry name" value="LexA/Signal_pep-like_sf"/>
</dbReference>